<proteinExistence type="predicted"/>
<gene>
    <name evidence="1" type="ORF">EgrG_000684000</name>
</gene>
<evidence type="ECO:0000313" key="1">
    <source>
        <dbReference type="EMBL" id="CDS22851.1"/>
    </source>
</evidence>
<reference evidence="1" key="2">
    <citation type="submission" date="2014-06" db="EMBL/GenBank/DDBJ databases">
        <authorList>
            <person name="Aslett M."/>
        </authorList>
    </citation>
    <scope>NUCLEOTIDE SEQUENCE</scope>
</reference>
<dbReference type="EMBL" id="LK028588">
    <property type="protein sequence ID" value="CDS22851.1"/>
    <property type="molecule type" value="Genomic_DNA"/>
</dbReference>
<accession>A0A068WYV7</accession>
<sequence>MSYAVEKLRSQVKDDENCVDQKRIKWICLPGPHHPGYFQNSTLSKDAKRIFSNKPGEHWKLRLPDKSPLDPYRLWMDDRRGFRQDNWYNAPNDCVENIKKNFHTPYYRENHHNLIPRSEELTDFWERHPARLLHDYAYRVPDYYLKRREEIKATCTLDCLPPFKPPSTKKVGEGCLMRFQFMANNYRTFDDGYAVDFDH</sequence>
<name>A0A068WYV7_ECHGR</name>
<protein>
    <submittedName>
        <fullName evidence="1 3">Uncharacterized protein</fullName>
    </submittedName>
</protein>
<evidence type="ECO:0000313" key="2">
    <source>
        <dbReference type="Proteomes" id="UP000492820"/>
    </source>
</evidence>
<dbReference type="Proteomes" id="UP000492820">
    <property type="component" value="Unassembled WGS sequence"/>
</dbReference>
<evidence type="ECO:0000313" key="3">
    <source>
        <dbReference type="WBParaSite" id="EgrG_000684000"/>
    </source>
</evidence>
<reference evidence="1 2" key="1">
    <citation type="journal article" date="2013" name="Nature">
        <title>The genomes of four tapeworm species reveal adaptations to parasitism.</title>
        <authorList>
            <person name="Tsai I.J."/>
            <person name="Zarowiecki M."/>
            <person name="Holroyd N."/>
            <person name="Garciarrubio A."/>
            <person name="Sanchez-Flores A."/>
            <person name="Brooks K.L."/>
            <person name="Tracey A."/>
            <person name="Bobes R.J."/>
            <person name="Fragoso G."/>
            <person name="Sciutto E."/>
            <person name="Aslett M."/>
            <person name="Beasley H."/>
            <person name="Bennett H.M."/>
            <person name="Cai J."/>
            <person name="Camicia F."/>
            <person name="Clark R."/>
            <person name="Cucher M."/>
            <person name="De Silva N."/>
            <person name="Day T.A."/>
            <person name="Deplazes P."/>
            <person name="Estrada K."/>
            <person name="Fernandez C."/>
            <person name="Holland P.W."/>
            <person name="Hou J."/>
            <person name="Hu S."/>
            <person name="Huckvale T."/>
            <person name="Hung S.S."/>
            <person name="Kamenetzky L."/>
            <person name="Keane J.A."/>
            <person name="Kiss F."/>
            <person name="Koziol U."/>
            <person name="Lambert O."/>
            <person name="Liu K."/>
            <person name="Luo X."/>
            <person name="Luo Y."/>
            <person name="Macchiaroli N."/>
            <person name="Nichol S."/>
            <person name="Paps J."/>
            <person name="Parkinson J."/>
            <person name="Pouchkina-Stantcheva N."/>
            <person name="Riddiford N."/>
            <person name="Rosenzvit M."/>
            <person name="Salinas G."/>
            <person name="Wasmuth J.D."/>
            <person name="Zamanian M."/>
            <person name="Zheng Y."/>
            <person name="Cai X."/>
            <person name="Soberon X."/>
            <person name="Olson P.D."/>
            <person name="Laclette J.P."/>
            <person name="Brehm K."/>
            <person name="Berriman M."/>
            <person name="Garciarrubio A."/>
            <person name="Bobes R.J."/>
            <person name="Fragoso G."/>
            <person name="Sanchez-Flores A."/>
            <person name="Estrada K."/>
            <person name="Cevallos M.A."/>
            <person name="Morett E."/>
            <person name="Gonzalez V."/>
            <person name="Portillo T."/>
            <person name="Ochoa-Leyva A."/>
            <person name="Jose M.V."/>
            <person name="Sciutto E."/>
            <person name="Landa A."/>
            <person name="Jimenez L."/>
            <person name="Valdes V."/>
            <person name="Carrero J.C."/>
            <person name="Larralde C."/>
            <person name="Morales-Montor J."/>
            <person name="Limon-Lason J."/>
            <person name="Soberon X."/>
            <person name="Laclette J.P."/>
        </authorList>
    </citation>
    <scope>NUCLEOTIDE SEQUENCE [LARGE SCALE GENOMIC DNA]</scope>
</reference>
<reference evidence="3" key="3">
    <citation type="submission" date="2020-10" db="UniProtKB">
        <authorList>
            <consortium name="WormBaseParasite"/>
        </authorList>
    </citation>
    <scope>IDENTIFICATION</scope>
</reference>
<dbReference type="WBParaSite" id="EgrG_000684000">
    <property type="protein sequence ID" value="EgrG_000684000"/>
    <property type="gene ID" value="EgrG_000684000"/>
</dbReference>
<dbReference type="AlphaFoldDB" id="A0A068WYV7"/>
<organism evidence="1">
    <name type="scientific">Echinococcus granulosus</name>
    <name type="common">Hydatid tapeworm</name>
    <dbReference type="NCBI Taxonomy" id="6210"/>
    <lineage>
        <taxon>Eukaryota</taxon>
        <taxon>Metazoa</taxon>
        <taxon>Spiralia</taxon>
        <taxon>Lophotrochozoa</taxon>
        <taxon>Platyhelminthes</taxon>
        <taxon>Cestoda</taxon>
        <taxon>Eucestoda</taxon>
        <taxon>Cyclophyllidea</taxon>
        <taxon>Taeniidae</taxon>
        <taxon>Echinococcus</taxon>
        <taxon>Echinococcus granulosus group</taxon>
    </lineage>
</organism>